<keyword evidence="2" id="KW-1185">Reference proteome</keyword>
<evidence type="ECO:0000313" key="2">
    <source>
        <dbReference type="Proteomes" id="UP000800235"/>
    </source>
</evidence>
<dbReference type="AlphaFoldDB" id="A0A9P4TYW6"/>
<protein>
    <submittedName>
        <fullName evidence="1">Uncharacterized protein</fullName>
    </submittedName>
</protein>
<comment type="caution">
    <text evidence="1">The sequence shown here is derived from an EMBL/GenBank/DDBJ whole genome shotgun (WGS) entry which is preliminary data.</text>
</comment>
<organism evidence="1 2">
    <name type="scientific">Tothia fuscella</name>
    <dbReference type="NCBI Taxonomy" id="1048955"/>
    <lineage>
        <taxon>Eukaryota</taxon>
        <taxon>Fungi</taxon>
        <taxon>Dikarya</taxon>
        <taxon>Ascomycota</taxon>
        <taxon>Pezizomycotina</taxon>
        <taxon>Dothideomycetes</taxon>
        <taxon>Pleosporomycetidae</taxon>
        <taxon>Venturiales</taxon>
        <taxon>Cylindrosympodiaceae</taxon>
        <taxon>Tothia</taxon>
    </lineage>
</organism>
<evidence type="ECO:0000313" key="1">
    <source>
        <dbReference type="EMBL" id="KAF2430282.1"/>
    </source>
</evidence>
<reference evidence="1" key="1">
    <citation type="journal article" date="2020" name="Stud. Mycol.">
        <title>101 Dothideomycetes genomes: a test case for predicting lifestyles and emergence of pathogens.</title>
        <authorList>
            <person name="Haridas S."/>
            <person name="Albert R."/>
            <person name="Binder M."/>
            <person name="Bloem J."/>
            <person name="Labutti K."/>
            <person name="Salamov A."/>
            <person name="Andreopoulos B."/>
            <person name="Baker S."/>
            <person name="Barry K."/>
            <person name="Bills G."/>
            <person name="Bluhm B."/>
            <person name="Cannon C."/>
            <person name="Castanera R."/>
            <person name="Culley D."/>
            <person name="Daum C."/>
            <person name="Ezra D."/>
            <person name="Gonzalez J."/>
            <person name="Henrissat B."/>
            <person name="Kuo A."/>
            <person name="Liang C."/>
            <person name="Lipzen A."/>
            <person name="Lutzoni F."/>
            <person name="Magnuson J."/>
            <person name="Mondo S."/>
            <person name="Nolan M."/>
            <person name="Ohm R."/>
            <person name="Pangilinan J."/>
            <person name="Park H.-J."/>
            <person name="Ramirez L."/>
            <person name="Alfaro M."/>
            <person name="Sun H."/>
            <person name="Tritt A."/>
            <person name="Yoshinaga Y."/>
            <person name="Zwiers L.-H."/>
            <person name="Turgeon B."/>
            <person name="Goodwin S."/>
            <person name="Spatafora J."/>
            <person name="Crous P."/>
            <person name="Grigoriev I."/>
        </authorList>
    </citation>
    <scope>NUCLEOTIDE SEQUENCE</scope>
    <source>
        <strain evidence="1">CBS 130266</strain>
    </source>
</reference>
<dbReference type="Proteomes" id="UP000800235">
    <property type="component" value="Unassembled WGS sequence"/>
</dbReference>
<proteinExistence type="predicted"/>
<accession>A0A9P4TYW6</accession>
<dbReference type="EMBL" id="MU007040">
    <property type="protein sequence ID" value="KAF2430282.1"/>
    <property type="molecule type" value="Genomic_DNA"/>
</dbReference>
<gene>
    <name evidence="1" type="ORF">EJ08DRAFT_679329</name>
</gene>
<sequence length="197" mass="22232">MKIAFTDHEKKILENEIRKWDLSCKNYTPYTAGALLELICKNTTLLQAKGGGDLQTTNKPLWLKYGRDLHIGTKKNCGLITSRKLKDPQSNTCLPLAGWTKCKSIIDGPSMAGRDADLILGEAAEDFDLKRELGSKSNPMDLALWVVYAQDIHIMARALRLPILSPQFLHHPAMFERECPHDSLVLQLMQQRCSNEK</sequence>
<name>A0A9P4TYW6_9PEZI</name>